<comment type="caution">
    <text evidence="5">The sequence shown here is derived from an EMBL/GenBank/DDBJ whole genome shotgun (WGS) entry which is preliminary data.</text>
</comment>
<evidence type="ECO:0000256" key="3">
    <source>
        <dbReference type="ARBA" id="ARBA00023125"/>
    </source>
</evidence>
<keyword evidence="3" id="KW-0238">DNA-binding</keyword>
<organism evidence="5 6">
    <name type="scientific">Bacillus wiedmannii</name>
    <dbReference type="NCBI Taxonomy" id="1890302"/>
    <lineage>
        <taxon>Bacteria</taxon>
        <taxon>Bacillati</taxon>
        <taxon>Bacillota</taxon>
        <taxon>Bacilli</taxon>
        <taxon>Bacillales</taxon>
        <taxon>Bacillaceae</taxon>
        <taxon>Bacillus</taxon>
        <taxon>Bacillus cereus group</taxon>
    </lineage>
</organism>
<evidence type="ECO:0000256" key="2">
    <source>
        <dbReference type="ARBA" id="ARBA00022747"/>
    </source>
</evidence>
<keyword evidence="2" id="KW-0680">Restriction system</keyword>
<reference evidence="5 6" key="1">
    <citation type="submission" date="2016-10" db="EMBL/GenBank/DDBJ databases">
        <title>Comparative genomics of Bacillus thuringiensis reveals a path to pathogens against multiple invertebrate hosts.</title>
        <authorList>
            <person name="Zheng J."/>
            <person name="Gao Q."/>
            <person name="Liu H."/>
            <person name="Peng D."/>
            <person name="Ruan L."/>
            <person name="Sun M."/>
        </authorList>
    </citation>
    <scope>NUCLEOTIDE SEQUENCE [LARGE SCALE GENOMIC DNA]</scope>
    <source>
        <strain evidence="5">BGSC 4BK1</strain>
    </source>
</reference>
<dbReference type="InterPro" id="IPR044946">
    <property type="entry name" value="Restrct_endonuc_typeI_TRD_sf"/>
</dbReference>
<dbReference type="PANTHER" id="PTHR30408:SF12">
    <property type="entry name" value="TYPE I RESTRICTION ENZYME MJAVIII SPECIFICITY SUBUNIT"/>
    <property type="match status" value="1"/>
</dbReference>
<gene>
    <name evidence="5" type="ORF">BK730_21835</name>
</gene>
<protein>
    <recommendedName>
        <fullName evidence="4">Type I restriction modification DNA specificity domain-containing protein</fullName>
    </recommendedName>
</protein>
<sequence>MKKKKHSSNKWPSFPLWELATLGKKSSVAKMLSKQLLGLSRITHRDLSSDSYILNQKQLQEEKFFTGDRVYGEGTILVSLDRMHRGIGLLMTEAVVASGICGIKIKSVKILPEYLLHYLLWIRKYLPKHKRWTISDLKDLMIPVPPIQIQQHILTVLSKINEINEKRKKAIMLIDNYVTALYFSQFNVVKNSESFREGQLKEFVEEIELGSSFRNNEILCNIPILKGEPDLSQFEVWEENCEIDETSIKNIPLARFGDILLNIKRDRDSKENLVIIHTWSYPIAFSDEWIRIKPLANISSEYLAAFLRLEYPRISLMYRTHRLRDLSKKLSELQIYIPTQINQRLFTSMVRKVNNISKMHHQSLLASDRLNSVLNERFFQ</sequence>
<dbReference type="RefSeq" id="WP_088093230.1">
    <property type="nucleotide sequence ID" value="NZ_JARMNH010000064.1"/>
</dbReference>
<dbReference type="Gene3D" id="3.90.220.20">
    <property type="entry name" value="DNA methylase specificity domains"/>
    <property type="match status" value="2"/>
</dbReference>
<evidence type="ECO:0000313" key="6">
    <source>
        <dbReference type="Proteomes" id="UP000194945"/>
    </source>
</evidence>
<proteinExistence type="inferred from homology"/>
<dbReference type="GO" id="GO:0009307">
    <property type="term" value="P:DNA restriction-modification system"/>
    <property type="evidence" value="ECO:0007669"/>
    <property type="project" value="UniProtKB-KW"/>
</dbReference>
<dbReference type="EMBL" id="NFDE01000059">
    <property type="protein sequence ID" value="OTX86024.1"/>
    <property type="molecule type" value="Genomic_DNA"/>
</dbReference>
<evidence type="ECO:0000259" key="4">
    <source>
        <dbReference type="Pfam" id="PF01420"/>
    </source>
</evidence>
<dbReference type="InterPro" id="IPR000055">
    <property type="entry name" value="Restrct_endonuc_typeI_TRD"/>
</dbReference>
<feature type="domain" description="Type I restriction modification DNA specificity" evidence="4">
    <location>
        <begin position="58"/>
        <end position="171"/>
    </location>
</feature>
<dbReference type="Pfam" id="PF01420">
    <property type="entry name" value="Methylase_S"/>
    <property type="match status" value="1"/>
</dbReference>
<evidence type="ECO:0000256" key="1">
    <source>
        <dbReference type="ARBA" id="ARBA00010923"/>
    </source>
</evidence>
<comment type="similarity">
    <text evidence="1">Belongs to the type-I restriction system S methylase family.</text>
</comment>
<accession>A0A242Z0N4</accession>
<dbReference type="Proteomes" id="UP000194945">
    <property type="component" value="Unassembled WGS sequence"/>
</dbReference>
<name>A0A242Z0N4_9BACI</name>
<evidence type="ECO:0000313" key="5">
    <source>
        <dbReference type="EMBL" id="OTX86024.1"/>
    </source>
</evidence>
<dbReference type="InterPro" id="IPR052021">
    <property type="entry name" value="Type-I_RS_S_subunit"/>
</dbReference>
<dbReference type="PANTHER" id="PTHR30408">
    <property type="entry name" value="TYPE-1 RESTRICTION ENZYME ECOKI SPECIFICITY PROTEIN"/>
    <property type="match status" value="1"/>
</dbReference>
<dbReference type="AlphaFoldDB" id="A0A242Z0N4"/>
<dbReference type="GO" id="GO:0003677">
    <property type="term" value="F:DNA binding"/>
    <property type="evidence" value="ECO:0007669"/>
    <property type="project" value="UniProtKB-KW"/>
</dbReference>
<dbReference type="SUPFAM" id="SSF116734">
    <property type="entry name" value="DNA methylase specificity domain"/>
    <property type="match status" value="2"/>
</dbReference>